<comment type="subcellular location">
    <subcellularLocation>
        <location evidence="1">Membrane</location>
    </subcellularLocation>
</comment>
<evidence type="ECO:0000256" key="6">
    <source>
        <dbReference type="ARBA" id="ARBA00023136"/>
    </source>
</evidence>
<protein>
    <submittedName>
        <fullName evidence="11">Cell division protein FtsQ</fullName>
    </submittedName>
</protein>
<dbReference type="Proteomes" id="UP000533269">
    <property type="component" value="Unassembled WGS sequence"/>
</dbReference>
<reference evidence="11 12" key="1">
    <citation type="submission" date="2020-08" db="EMBL/GenBank/DDBJ databases">
        <title>The Agave Microbiome: Exploring the role of microbial communities in plant adaptations to desert environments.</title>
        <authorList>
            <person name="Partida-Martinez L.P."/>
        </authorList>
    </citation>
    <scope>NUCLEOTIDE SEQUENCE [LARGE SCALE GENOMIC DNA]</scope>
    <source>
        <strain evidence="11 12">AS2.23</strain>
    </source>
</reference>
<evidence type="ECO:0000256" key="4">
    <source>
        <dbReference type="ARBA" id="ARBA00022692"/>
    </source>
</evidence>
<dbReference type="AlphaFoldDB" id="A0A7W4XX13"/>
<evidence type="ECO:0000256" key="7">
    <source>
        <dbReference type="ARBA" id="ARBA00023306"/>
    </source>
</evidence>
<dbReference type="PROSITE" id="PS51779">
    <property type="entry name" value="POTRA"/>
    <property type="match status" value="1"/>
</dbReference>
<reference evidence="11 12" key="2">
    <citation type="submission" date="2020-08" db="EMBL/GenBank/DDBJ databases">
        <authorList>
            <person name="Partida-Martinez L."/>
            <person name="Huntemann M."/>
            <person name="Clum A."/>
            <person name="Wang J."/>
            <person name="Palaniappan K."/>
            <person name="Ritter S."/>
            <person name="Chen I.-M."/>
            <person name="Stamatis D."/>
            <person name="Reddy T."/>
            <person name="O'Malley R."/>
            <person name="Daum C."/>
            <person name="Shapiro N."/>
            <person name="Ivanova N."/>
            <person name="Kyrpides N."/>
            <person name="Woyke T."/>
        </authorList>
    </citation>
    <scope>NUCLEOTIDE SEQUENCE [LARGE SCALE GENOMIC DNA]</scope>
    <source>
        <strain evidence="11 12">AS2.23</strain>
    </source>
</reference>
<keyword evidence="3 11" id="KW-0132">Cell division</keyword>
<evidence type="ECO:0000313" key="11">
    <source>
        <dbReference type="EMBL" id="MBB2901503.1"/>
    </source>
</evidence>
<evidence type="ECO:0000256" key="2">
    <source>
        <dbReference type="ARBA" id="ARBA00022475"/>
    </source>
</evidence>
<dbReference type="Pfam" id="PF08478">
    <property type="entry name" value="POTRA_1"/>
    <property type="match status" value="1"/>
</dbReference>
<comment type="caution">
    <text evidence="11">The sequence shown here is derived from an EMBL/GenBank/DDBJ whole genome shotgun (WGS) entry which is preliminary data.</text>
</comment>
<evidence type="ECO:0000313" key="12">
    <source>
        <dbReference type="Proteomes" id="UP000533269"/>
    </source>
</evidence>
<dbReference type="InterPro" id="IPR013685">
    <property type="entry name" value="POTRA_FtsQ_type"/>
</dbReference>
<evidence type="ECO:0000259" key="10">
    <source>
        <dbReference type="PROSITE" id="PS51779"/>
    </source>
</evidence>
<dbReference type="EMBL" id="JACHVY010000002">
    <property type="protein sequence ID" value="MBB2901503.1"/>
    <property type="molecule type" value="Genomic_DNA"/>
</dbReference>
<dbReference type="Pfam" id="PF03799">
    <property type="entry name" value="FtsQ_DivIB_C"/>
    <property type="match status" value="1"/>
</dbReference>
<gene>
    <name evidence="11" type="ORF">FHR75_002318</name>
</gene>
<evidence type="ECO:0000256" key="8">
    <source>
        <dbReference type="SAM" id="MobiDB-lite"/>
    </source>
</evidence>
<keyword evidence="2" id="KW-1003">Cell membrane</keyword>
<dbReference type="Gene3D" id="3.10.20.310">
    <property type="entry name" value="membrane protein fhac"/>
    <property type="match status" value="1"/>
</dbReference>
<dbReference type="InterPro" id="IPR050487">
    <property type="entry name" value="FtsQ_DivIB"/>
</dbReference>
<keyword evidence="6 9" id="KW-0472">Membrane</keyword>
<evidence type="ECO:0000256" key="5">
    <source>
        <dbReference type="ARBA" id="ARBA00022989"/>
    </source>
</evidence>
<dbReference type="GO" id="GO:0005886">
    <property type="term" value="C:plasma membrane"/>
    <property type="evidence" value="ECO:0007669"/>
    <property type="project" value="TreeGrafter"/>
</dbReference>
<feature type="region of interest" description="Disordered" evidence="8">
    <location>
        <begin position="1"/>
        <end position="51"/>
    </location>
</feature>
<dbReference type="PANTHER" id="PTHR37820:SF1">
    <property type="entry name" value="CELL DIVISION PROTEIN FTSQ"/>
    <property type="match status" value="1"/>
</dbReference>
<keyword evidence="5 9" id="KW-1133">Transmembrane helix</keyword>
<sequence>MRAAGQTPVVPARSRTPSARGARPAPAAARGGVRPGGRQRPPVADLAGARRARRWRPGRRAGGVLAVLGLLLVAAGWLLLGSPWLRVMEVRVEGVERTDLATVRAVVDGQRGNALARVDTRSLAAEVSALPLVQGADVVRSWPSTLVVTVHERQAVAAVPSTTGGVDLVDGTGTVLVHAADAPSGVPVLDVDVAAAGGDALQAAIAVNATLSTEVRSRVSSISATSPDAVSLQLAGGPRVVWGDDSRPERKAEVLLRLLADPTASAGSVLDVSAPDAPAVTP</sequence>
<dbReference type="PANTHER" id="PTHR37820">
    <property type="entry name" value="CELL DIVISION PROTEIN DIVIB"/>
    <property type="match status" value="1"/>
</dbReference>
<organism evidence="11 12">
    <name type="scientific">Kineococcus radiotolerans</name>
    <dbReference type="NCBI Taxonomy" id="131568"/>
    <lineage>
        <taxon>Bacteria</taxon>
        <taxon>Bacillati</taxon>
        <taxon>Actinomycetota</taxon>
        <taxon>Actinomycetes</taxon>
        <taxon>Kineosporiales</taxon>
        <taxon>Kineosporiaceae</taxon>
        <taxon>Kineococcus</taxon>
    </lineage>
</organism>
<feature type="domain" description="POTRA" evidence="10">
    <location>
        <begin position="85"/>
        <end position="153"/>
    </location>
</feature>
<feature type="compositionally biased region" description="Low complexity" evidence="8">
    <location>
        <begin position="11"/>
        <end position="49"/>
    </location>
</feature>
<evidence type="ECO:0000256" key="9">
    <source>
        <dbReference type="SAM" id="Phobius"/>
    </source>
</evidence>
<evidence type="ECO:0000256" key="3">
    <source>
        <dbReference type="ARBA" id="ARBA00022618"/>
    </source>
</evidence>
<name>A0A7W4XX13_KINRA</name>
<keyword evidence="7" id="KW-0131">Cell cycle</keyword>
<dbReference type="InterPro" id="IPR034746">
    <property type="entry name" value="POTRA"/>
</dbReference>
<evidence type="ECO:0000256" key="1">
    <source>
        <dbReference type="ARBA" id="ARBA00004370"/>
    </source>
</evidence>
<proteinExistence type="predicted"/>
<keyword evidence="4 9" id="KW-0812">Transmembrane</keyword>
<accession>A0A7W4XX13</accession>
<dbReference type="InterPro" id="IPR005548">
    <property type="entry name" value="Cell_div_FtsQ/DivIB_C"/>
</dbReference>
<dbReference type="RefSeq" id="WP_183391588.1">
    <property type="nucleotide sequence ID" value="NZ_JACHVY010000002.1"/>
</dbReference>
<feature type="transmembrane region" description="Helical" evidence="9">
    <location>
        <begin position="61"/>
        <end position="80"/>
    </location>
</feature>
<dbReference type="GO" id="GO:0051301">
    <property type="term" value="P:cell division"/>
    <property type="evidence" value="ECO:0007669"/>
    <property type="project" value="UniProtKB-KW"/>
</dbReference>